<comment type="caution">
    <text evidence="1">The sequence shown here is derived from an EMBL/GenBank/DDBJ whole genome shotgun (WGS) entry which is preliminary data.</text>
</comment>
<gene>
    <name evidence="1" type="ORF">LCGC14_1393540</name>
</gene>
<reference evidence="1" key="1">
    <citation type="journal article" date="2015" name="Nature">
        <title>Complex archaea that bridge the gap between prokaryotes and eukaryotes.</title>
        <authorList>
            <person name="Spang A."/>
            <person name="Saw J.H."/>
            <person name="Jorgensen S.L."/>
            <person name="Zaremba-Niedzwiedzka K."/>
            <person name="Martijn J."/>
            <person name="Lind A.E."/>
            <person name="van Eijk R."/>
            <person name="Schleper C."/>
            <person name="Guy L."/>
            <person name="Ettema T.J."/>
        </authorList>
    </citation>
    <scope>NUCLEOTIDE SEQUENCE</scope>
</reference>
<dbReference type="SUPFAM" id="SSF48239">
    <property type="entry name" value="Terpenoid cyclases/Protein prenyltransferases"/>
    <property type="match status" value="1"/>
</dbReference>
<name>A0A0F9KK11_9ZZZZ</name>
<proteinExistence type="predicted"/>
<accession>A0A0F9KK11</accession>
<dbReference type="EMBL" id="LAZR01009031">
    <property type="protein sequence ID" value="KKM75111.1"/>
    <property type="molecule type" value="Genomic_DNA"/>
</dbReference>
<organism evidence="1">
    <name type="scientific">marine sediment metagenome</name>
    <dbReference type="NCBI Taxonomy" id="412755"/>
    <lineage>
        <taxon>unclassified sequences</taxon>
        <taxon>metagenomes</taxon>
        <taxon>ecological metagenomes</taxon>
    </lineage>
</organism>
<dbReference type="InterPro" id="IPR008930">
    <property type="entry name" value="Terpenoid_cyclase/PrenylTrfase"/>
</dbReference>
<evidence type="ECO:0000313" key="1">
    <source>
        <dbReference type="EMBL" id="KKM75111.1"/>
    </source>
</evidence>
<dbReference type="Gene3D" id="1.50.10.20">
    <property type="match status" value="1"/>
</dbReference>
<feature type="non-terminal residue" evidence="1">
    <location>
        <position position="197"/>
    </location>
</feature>
<sequence length="197" mass="22418">MKKKLLLLIGFVILVSVGFLYPKNMVHFEAEKDNSGALQMASETNFDHINSVFAEKVSSYNTYGVYPQLYKPSLQATFYGIILINNLGKLDQTKKPDLINYLMSHYNVTTGLFMDKYSYRYLDTDFSQIYYPLTSVLEVNSYAVLALDRLDALGLIDVNKMVSFIWSCYNPISSGFIGQPYSSDLEDYFKVSTADNT</sequence>
<protein>
    <submittedName>
        <fullName evidence="1">Uncharacterized protein</fullName>
    </submittedName>
</protein>
<dbReference type="AlphaFoldDB" id="A0A0F9KK11"/>